<dbReference type="Proteomes" id="UP000799439">
    <property type="component" value="Unassembled WGS sequence"/>
</dbReference>
<dbReference type="InterPro" id="IPR032675">
    <property type="entry name" value="LRR_dom_sf"/>
</dbReference>
<dbReference type="Gene3D" id="3.80.10.10">
    <property type="entry name" value="Ribonuclease Inhibitor"/>
    <property type="match status" value="1"/>
</dbReference>
<protein>
    <submittedName>
        <fullName evidence="2">Uncharacterized protein</fullName>
    </submittedName>
</protein>
<keyword evidence="3" id="KW-1185">Reference proteome</keyword>
<evidence type="ECO:0000256" key="1">
    <source>
        <dbReference type="SAM" id="MobiDB-lite"/>
    </source>
</evidence>
<feature type="region of interest" description="Disordered" evidence="1">
    <location>
        <begin position="424"/>
        <end position="450"/>
    </location>
</feature>
<feature type="compositionally biased region" description="Polar residues" evidence="1">
    <location>
        <begin position="1"/>
        <end position="15"/>
    </location>
</feature>
<name>A0A9P4IT48_9PEZI</name>
<evidence type="ECO:0000313" key="2">
    <source>
        <dbReference type="EMBL" id="KAF2148040.1"/>
    </source>
</evidence>
<evidence type="ECO:0000313" key="3">
    <source>
        <dbReference type="Proteomes" id="UP000799439"/>
    </source>
</evidence>
<feature type="region of interest" description="Disordered" evidence="1">
    <location>
        <begin position="335"/>
        <end position="357"/>
    </location>
</feature>
<feature type="region of interest" description="Disordered" evidence="1">
    <location>
        <begin position="1"/>
        <end position="39"/>
    </location>
</feature>
<organism evidence="2 3">
    <name type="scientific">Myriangium duriaei CBS 260.36</name>
    <dbReference type="NCBI Taxonomy" id="1168546"/>
    <lineage>
        <taxon>Eukaryota</taxon>
        <taxon>Fungi</taxon>
        <taxon>Dikarya</taxon>
        <taxon>Ascomycota</taxon>
        <taxon>Pezizomycotina</taxon>
        <taxon>Dothideomycetes</taxon>
        <taxon>Dothideomycetidae</taxon>
        <taxon>Myriangiales</taxon>
        <taxon>Myriangiaceae</taxon>
        <taxon>Myriangium</taxon>
    </lineage>
</organism>
<feature type="region of interest" description="Disordered" evidence="1">
    <location>
        <begin position="475"/>
        <end position="608"/>
    </location>
</feature>
<feature type="region of interest" description="Disordered" evidence="1">
    <location>
        <begin position="65"/>
        <end position="94"/>
    </location>
</feature>
<feature type="compositionally biased region" description="Polar residues" evidence="1">
    <location>
        <begin position="553"/>
        <end position="568"/>
    </location>
</feature>
<dbReference type="EMBL" id="ML996094">
    <property type="protein sequence ID" value="KAF2148040.1"/>
    <property type="molecule type" value="Genomic_DNA"/>
</dbReference>
<feature type="compositionally biased region" description="Basic and acidic residues" evidence="1">
    <location>
        <begin position="588"/>
        <end position="604"/>
    </location>
</feature>
<gene>
    <name evidence="2" type="ORF">K461DRAFT_324991</name>
</gene>
<sequence length="1526" mass="170090">MSDYTPSDSESNSFLSDDYFAIDPTPPRPESSDKPDDMQASVKALKNMVGTTSADLTAFRQAIKDHADSRNTTPSGSAKGETLVQDVRHPNHTTKSAKTYEVINELCDTVENQASANTAKLMQSATGCKQSKPDAEQVPLHILVTDPDEDPVQASARRQATIQALREINSFREDDPTVSPNIKEIFDSAWRAHGLKPIDVNDPQPRSASIREMQDHSYYRVSRINPMIGNEAVADHFGIDQSAGTTGDSCVDDALLNIPASLPAASAWEYAPDDIYSEMSFNTGLKKKKKTTQKMAAGSGPEQRSVPALTVDEPYFMSGVLPELPNVDFAATNTDAEVSQSEKPDSTSIDNPATPRTIKPRIASDAVSKLVANESKSSAGTRKIRWREGDNEYTMSVPFGLPHSELVEQIELLKSDSALASNNAKGLLPQPLPVDNASKPKTTKRTMSQSKGKFTPMIMDWKDLRMPWQEENGVVTSSPTFEGQKRAKLRPTVSASASADPKANKSEVAEAREARQPASKQTGQMMTEGVSKTSDPIQVSADNGLHVKPTPPSTRLSHDTNPLASTVKSKSDIAASAPTVTSSITTKCDGKEGRSDRPEAKAKMEASPFQNDKIPRVQPQVMDSMLSAHPARGQCPSSSTPPPPDCPVHGQFMADEYRYKRHPLQTWGVPGDIFPDLDLISIRVLNRLVCLLPSEARDFLLKYAATIRAGRGDTLLRGDGPLSKFDKTRFPPAVMRPVAEVGNDHRDVLDFGLKPRMDGQRRFPHRLKRSSDKLVDDYRHYLDNVNEPGLVSPVWRADTKWGLFDGPSAQIKRPRYLDNYWDRQTVDDHYFNAGRHSQECYEKHCRLPNDMRNAFPANGGPNSNHSKLQPQDILRTASYDIPADTAHLHDCHPPPHTGAPGINHRRVSHHPSSTYNRDYGSRPGPNANRDSFFDFDACNAGRIYQISSGVHASHCPHLPSIDYFHHDLSRRDQCWNLHINNEVRDMIYACEDRIKAVAHNSSARHANALLRSPSDILVPFRKADNTAILAFPRTVKELNNLTRTATYELCWALDIHDTIDVVKGAEVWKEAIKREMGVWGMGKGVAKGGKVGIAALAGIKPEERQSYADVIRGLCLESNTTLETMMVYSNLHLKLRELVLFNVSVPMYSIKRLLGPSLEIFEMHFKERPMYHLLPVLQRNCPNLREFVLYDDDVSMGTSSTGLNFLSLKFFQSFKKLTHIYLGPTGKRQLPWKVMKQLLGRSGLNDLEDLKLYRYKLRVTDDNGALGKLSGPFPHVKAFGLEANSNAITTTVRKMPGLEDLSLNIIDPWLSFMPAMADLHALTRLTLWISVDTSIRFRDLRSLHRLENLTTLTMMVEPGVRAVLGRTTAFGERLFFSGFPNLVHIDLRLWGNLGDATLLALARKSPKLHTVHLPGAYHLTKFNDYKAPMFPNLQYFAMNDFLPQSWAQKNRRGHNEGANLLARHAPRLISLRSMREAGVNSYTEGICRRWDELRARPRSLRRRSVDLLKSGYSVITTLTLPAWIGS</sequence>
<reference evidence="2" key="1">
    <citation type="journal article" date="2020" name="Stud. Mycol.">
        <title>101 Dothideomycetes genomes: a test case for predicting lifestyles and emergence of pathogens.</title>
        <authorList>
            <person name="Haridas S."/>
            <person name="Albert R."/>
            <person name="Binder M."/>
            <person name="Bloem J."/>
            <person name="Labutti K."/>
            <person name="Salamov A."/>
            <person name="Andreopoulos B."/>
            <person name="Baker S."/>
            <person name="Barry K."/>
            <person name="Bills G."/>
            <person name="Bluhm B."/>
            <person name="Cannon C."/>
            <person name="Castanera R."/>
            <person name="Culley D."/>
            <person name="Daum C."/>
            <person name="Ezra D."/>
            <person name="Gonzalez J."/>
            <person name="Henrissat B."/>
            <person name="Kuo A."/>
            <person name="Liang C."/>
            <person name="Lipzen A."/>
            <person name="Lutzoni F."/>
            <person name="Magnuson J."/>
            <person name="Mondo S."/>
            <person name="Nolan M."/>
            <person name="Ohm R."/>
            <person name="Pangilinan J."/>
            <person name="Park H.-J."/>
            <person name="Ramirez L."/>
            <person name="Alfaro M."/>
            <person name="Sun H."/>
            <person name="Tritt A."/>
            <person name="Yoshinaga Y."/>
            <person name="Zwiers L.-H."/>
            <person name="Turgeon B."/>
            <person name="Goodwin S."/>
            <person name="Spatafora J."/>
            <person name="Crous P."/>
            <person name="Grigoriev I."/>
        </authorList>
    </citation>
    <scope>NUCLEOTIDE SEQUENCE</scope>
    <source>
        <strain evidence="2">CBS 260.36</strain>
    </source>
</reference>
<dbReference type="SUPFAM" id="SSF52047">
    <property type="entry name" value="RNI-like"/>
    <property type="match status" value="1"/>
</dbReference>
<accession>A0A9P4IT48</accession>
<feature type="region of interest" description="Disordered" evidence="1">
    <location>
        <begin position="886"/>
        <end position="924"/>
    </location>
</feature>
<feature type="compositionally biased region" description="Polar residues" evidence="1">
    <location>
        <begin position="518"/>
        <end position="541"/>
    </location>
</feature>
<feature type="compositionally biased region" description="Basic and acidic residues" evidence="1">
    <location>
        <begin position="502"/>
        <end position="515"/>
    </location>
</feature>
<proteinExistence type="predicted"/>
<comment type="caution">
    <text evidence="2">The sequence shown here is derived from an EMBL/GenBank/DDBJ whole genome shotgun (WGS) entry which is preliminary data.</text>
</comment>